<proteinExistence type="predicted"/>
<accession>A0AAU7NTY5</accession>
<name>A0AAU7NTY5_9GAMM</name>
<organism evidence="2 3">
    <name type="scientific">Methylomarinum roseum</name>
    <dbReference type="NCBI Taxonomy" id="3067653"/>
    <lineage>
        <taxon>Bacteria</taxon>
        <taxon>Pseudomonadati</taxon>
        <taxon>Pseudomonadota</taxon>
        <taxon>Gammaproteobacteria</taxon>
        <taxon>Methylococcales</taxon>
        <taxon>Methylococcaceae</taxon>
        <taxon>Methylomarinum</taxon>
    </lineage>
</organism>
<protein>
    <submittedName>
        <fullName evidence="2">Uncharacterized protein</fullName>
    </submittedName>
</protein>
<evidence type="ECO:0000256" key="1">
    <source>
        <dbReference type="SAM" id="MobiDB-lite"/>
    </source>
</evidence>
<reference evidence="2 3" key="1">
    <citation type="journal article" date="2024" name="Microbiology">
        <title>Methylomarinum rosea sp. nov., a novel halophilic methanotrophic bacterium from the hypersaline Lake Elton.</title>
        <authorList>
            <person name="Suleimanov R.Z."/>
            <person name="Oshkin I.Y."/>
            <person name="Danilova O.V."/>
            <person name="Suzina N.E."/>
            <person name="Dedysh S.N."/>
        </authorList>
    </citation>
    <scope>NUCLEOTIDE SEQUENCE [LARGE SCALE GENOMIC DNA]</scope>
    <source>
        <strain evidence="2 3">Ch1-1</strain>
    </source>
</reference>
<dbReference type="KEGG" id="mech:Q9L42_019030"/>
<dbReference type="EMBL" id="CP157743">
    <property type="protein sequence ID" value="XBS20417.1"/>
    <property type="molecule type" value="Genomic_DNA"/>
</dbReference>
<gene>
    <name evidence="2" type="ORF">Q9L42_019030</name>
</gene>
<evidence type="ECO:0000313" key="3">
    <source>
        <dbReference type="Proteomes" id="UP001225378"/>
    </source>
</evidence>
<dbReference type="RefSeq" id="WP_349431617.1">
    <property type="nucleotide sequence ID" value="NZ_CP157743.1"/>
</dbReference>
<dbReference type="Proteomes" id="UP001225378">
    <property type="component" value="Chromosome"/>
</dbReference>
<sequence>MFVLLQNIPQGMKKFELAGSIERIANAGGSGATKFHIPVCDIDILDMVDGEHAIQQQVGLVKIFPNPMGKKFIRKVDGQKIKGQSILVRQFFSRSALNDPRKKAAQSPQGLVERRQGDRRRITLVDSRHWH</sequence>
<evidence type="ECO:0000313" key="2">
    <source>
        <dbReference type="EMBL" id="XBS20417.1"/>
    </source>
</evidence>
<keyword evidence="3" id="KW-1185">Reference proteome</keyword>
<dbReference type="AlphaFoldDB" id="A0AAU7NTY5"/>
<feature type="region of interest" description="Disordered" evidence="1">
    <location>
        <begin position="97"/>
        <end position="117"/>
    </location>
</feature>